<dbReference type="EMBL" id="CP003190">
    <property type="protein sequence ID" value="AGL82948.1"/>
    <property type="molecule type" value="Genomic_DNA"/>
</dbReference>
<dbReference type="GeneID" id="57474140"/>
<dbReference type="RefSeq" id="WP_015634307.1">
    <property type="nucleotide sequence ID" value="NC_021237.1"/>
</dbReference>
<proteinExistence type="predicted"/>
<organism evidence="2 3">
    <name type="scientific">Pseudomonas protegens (strain DSM 19095 / LMG 27888 / CFBP 6595 / CHA0)</name>
    <dbReference type="NCBI Taxonomy" id="1124983"/>
    <lineage>
        <taxon>Bacteria</taxon>
        <taxon>Pseudomonadati</taxon>
        <taxon>Pseudomonadota</taxon>
        <taxon>Gammaproteobacteria</taxon>
        <taxon>Pseudomonadales</taxon>
        <taxon>Pseudomonadaceae</taxon>
        <taxon>Pseudomonas</taxon>
    </lineage>
</organism>
<sequence length="171" mass="19722">MERTLSDSQIRYIKARERRNLRGAQAFICLFLSLFVLILLQGVWLLISPQLACALLVPWAIFLWWWVLHRLKGQQSEVAARTQWLQGQFSATWVSSHRNGHFSYSFGDYPIAACCRLNNLFNEKRLDLHTRYRVEAALLTCSQTASHSYYLFGDTLVTVPRDPATDEQPGS</sequence>
<feature type="transmembrane region" description="Helical" evidence="1">
    <location>
        <begin position="46"/>
        <end position="67"/>
    </location>
</feature>
<dbReference type="Proteomes" id="UP000013940">
    <property type="component" value="Chromosome"/>
</dbReference>
<evidence type="ECO:0000313" key="2">
    <source>
        <dbReference type="EMBL" id="AGL82948.1"/>
    </source>
</evidence>
<evidence type="ECO:0000313" key="3">
    <source>
        <dbReference type="Proteomes" id="UP000013940"/>
    </source>
</evidence>
<reference evidence="3" key="1">
    <citation type="journal article" date="2014" name="Genome Announc.">
        <title>Full-genome sequence of the plant growth-promoting bacterium Pseudomonas protegens CHA0.</title>
        <authorList>
            <person name="Jousset A."/>
            <person name="Schuldes J."/>
            <person name="Keel C."/>
            <person name="Maurhofer M."/>
            <person name="Daniel R."/>
            <person name="Scheu S."/>
            <person name="Thuermer A."/>
        </authorList>
    </citation>
    <scope>NUCLEOTIDE SEQUENCE [LARGE SCALE GENOMIC DNA]</scope>
    <source>
        <strain evidence="3">DSM 19095 / LMG 27888 / CFBP 6595 / CHA0</strain>
    </source>
</reference>
<protein>
    <submittedName>
        <fullName evidence="2">Uncharacterized protein</fullName>
    </submittedName>
</protein>
<feature type="transmembrane region" description="Helical" evidence="1">
    <location>
        <begin position="21"/>
        <end position="40"/>
    </location>
</feature>
<accession>A0A2C9EH68</accession>
<gene>
    <name evidence="2" type="ORF">PFLCHA0_c11560</name>
</gene>
<name>A0A2C9EH68_PSEPH</name>
<evidence type="ECO:0000256" key="1">
    <source>
        <dbReference type="SAM" id="Phobius"/>
    </source>
</evidence>
<dbReference type="AlphaFoldDB" id="A0A2C9EH68"/>
<keyword evidence="1" id="KW-0812">Transmembrane</keyword>
<dbReference type="HOGENOM" id="CLU_1561565_0_0_6"/>
<keyword evidence="1" id="KW-0472">Membrane</keyword>
<dbReference type="KEGG" id="pprc:PFLCHA0_c11560"/>
<keyword evidence="1" id="KW-1133">Transmembrane helix</keyword>